<comment type="caution">
    <text evidence="3">The sequence shown here is derived from an EMBL/GenBank/DDBJ whole genome shotgun (WGS) entry which is preliminary data.</text>
</comment>
<feature type="region of interest" description="Disordered" evidence="1">
    <location>
        <begin position="1"/>
        <end position="20"/>
    </location>
</feature>
<reference evidence="4" key="1">
    <citation type="journal article" date="2017" name="BMC Genomics">
        <title>Gapless genome assembly of Colletotrichum higginsianum reveals chromosome structure and association of transposable elements with secondary metabolite gene clusters.</title>
        <authorList>
            <person name="Dallery J.-F."/>
            <person name="Lapalu N."/>
            <person name="Zampounis A."/>
            <person name="Pigne S."/>
            <person name="Luyten I."/>
            <person name="Amselem J."/>
            <person name="Wittenberg A.H.J."/>
            <person name="Zhou S."/>
            <person name="de Queiroz M.V."/>
            <person name="Robin G.P."/>
            <person name="Auger A."/>
            <person name="Hainaut M."/>
            <person name="Henrissat B."/>
            <person name="Kim K.-T."/>
            <person name="Lee Y.-H."/>
            <person name="Lespinet O."/>
            <person name="Schwartz D.C."/>
            <person name="Thon M.R."/>
            <person name="O'Connell R.J."/>
        </authorList>
    </citation>
    <scope>NUCLEOTIDE SEQUENCE [LARGE SCALE GENOMIC DNA]</scope>
    <source>
        <strain evidence="4">IMI 349063</strain>
    </source>
</reference>
<dbReference type="Pfam" id="PF13391">
    <property type="entry name" value="HNH_2"/>
    <property type="match status" value="1"/>
</dbReference>
<feature type="domain" description="HNH nuclease" evidence="2">
    <location>
        <begin position="178"/>
        <end position="255"/>
    </location>
</feature>
<evidence type="ECO:0000256" key="1">
    <source>
        <dbReference type="SAM" id="MobiDB-lite"/>
    </source>
</evidence>
<protein>
    <submittedName>
        <fullName evidence="3">Integral membrane protein</fullName>
    </submittedName>
</protein>
<organism evidence="3 4">
    <name type="scientific">Colletotrichum higginsianum (strain IMI 349063)</name>
    <name type="common">Crucifer anthracnose fungus</name>
    <dbReference type="NCBI Taxonomy" id="759273"/>
    <lineage>
        <taxon>Eukaryota</taxon>
        <taxon>Fungi</taxon>
        <taxon>Dikarya</taxon>
        <taxon>Ascomycota</taxon>
        <taxon>Pezizomycotina</taxon>
        <taxon>Sordariomycetes</taxon>
        <taxon>Hypocreomycetidae</taxon>
        <taxon>Glomerellales</taxon>
        <taxon>Glomerellaceae</taxon>
        <taxon>Colletotrichum</taxon>
        <taxon>Colletotrichum destructivum species complex</taxon>
    </lineage>
</organism>
<dbReference type="GeneID" id="28870603"/>
<dbReference type="VEuPathDB" id="FungiDB:CH63R_11522"/>
<proteinExistence type="predicted"/>
<dbReference type="AlphaFoldDB" id="A0A1B7XYJ5"/>
<dbReference type="OrthoDB" id="4851229at2759"/>
<evidence type="ECO:0000313" key="3">
    <source>
        <dbReference type="EMBL" id="OBR04819.1"/>
    </source>
</evidence>
<sequence>MSEPPSPTSPSAAAASAGDVLERRKTEVIRKLAAHVPSDDGDPIRLKKLGIIEKVLASFEDPNMNSDYLDEINNFHSYRYQPMTSTLAYLDNIEQRLQLLKDIKTTKLKYTDPEVPPKALPAELITHVVWAAFMAAPIDALQTLLNNMQSGRVGYHALTDALGQVETNLPILIHIKRCVLLGTTDPHVAHIFSHAAISHVSMYRSKLNCLATIWGDARINRYQEAHGESLDVPQNMLSLNYTVHHRWDKAQVAFEPIGQVNNSTIRVRLHLLEDTKLRSLKRKRDSSRDEFQWRNDLAQDPRETLKPFKDQFSSPSPLELRLVSSVTQHIVRDGHIFDIKARNPAHLPSYELLDLQYRICLMATLLGGGETSDEYLSESDADNEGQARLSDSKKILVDQWFQRMETDPVDLATAVIERLEEEKAIEEAWGEPS</sequence>
<evidence type="ECO:0000313" key="4">
    <source>
        <dbReference type="Proteomes" id="UP000092177"/>
    </source>
</evidence>
<accession>A0A1B7XYJ5</accession>
<keyword evidence="4" id="KW-1185">Reference proteome</keyword>
<dbReference type="RefSeq" id="XP_018153337.1">
    <property type="nucleotide sequence ID" value="XM_018306496.1"/>
</dbReference>
<dbReference type="EMBL" id="LTAN01000008">
    <property type="protein sequence ID" value="OBR04819.1"/>
    <property type="molecule type" value="Genomic_DNA"/>
</dbReference>
<dbReference type="InterPro" id="IPR003615">
    <property type="entry name" value="HNH_nuc"/>
</dbReference>
<name>A0A1B7XYJ5_COLHI</name>
<gene>
    <name evidence="3" type="ORF">CH63R_11522</name>
</gene>
<dbReference type="Proteomes" id="UP000092177">
    <property type="component" value="Chromosome 8"/>
</dbReference>
<dbReference type="KEGG" id="chig:CH63R_11522"/>
<evidence type="ECO:0000259" key="2">
    <source>
        <dbReference type="Pfam" id="PF13391"/>
    </source>
</evidence>